<feature type="chain" id="PRO_5045564921" evidence="5">
    <location>
        <begin position="30"/>
        <end position="527"/>
    </location>
</feature>
<dbReference type="EMBL" id="JAQZSM010000028">
    <property type="protein sequence ID" value="MDD7973241.1"/>
    <property type="molecule type" value="Genomic_DNA"/>
</dbReference>
<evidence type="ECO:0000259" key="6">
    <source>
        <dbReference type="Pfam" id="PF00496"/>
    </source>
</evidence>
<proteinExistence type="inferred from homology"/>
<keyword evidence="3" id="KW-0813">Transport</keyword>
<evidence type="ECO:0000313" key="7">
    <source>
        <dbReference type="EMBL" id="MDD7973241.1"/>
    </source>
</evidence>
<dbReference type="InterPro" id="IPR039424">
    <property type="entry name" value="SBP_5"/>
</dbReference>
<evidence type="ECO:0000256" key="2">
    <source>
        <dbReference type="ARBA" id="ARBA00005695"/>
    </source>
</evidence>
<comment type="similarity">
    <text evidence="2">Belongs to the bacterial solute-binding protein 5 family.</text>
</comment>
<evidence type="ECO:0000256" key="5">
    <source>
        <dbReference type="SAM" id="SignalP"/>
    </source>
</evidence>
<dbReference type="Pfam" id="PF00496">
    <property type="entry name" value="SBP_bac_5"/>
    <property type="match status" value="1"/>
</dbReference>
<feature type="signal peptide" evidence="5">
    <location>
        <begin position="1"/>
        <end position="29"/>
    </location>
</feature>
<dbReference type="RefSeq" id="WP_274353912.1">
    <property type="nucleotide sequence ID" value="NZ_JAQZSM010000028.1"/>
</dbReference>
<dbReference type="Gene3D" id="3.10.105.10">
    <property type="entry name" value="Dipeptide-binding Protein, Domain 3"/>
    <property type="match status" value="1"/>
</dbReference>
<dbReference type="Proteomes" id="UP001431784">
    <property type="component" value="Unassembled WGS sequence"/>
</dbReference>
<dbReference type="InterPro" id="IPR030678">
    <property type="entry name" value="Peptide/Ni-bd"/>
</dbReference>
<comment type="caution">
    <text evidence="7">The sequence shown here is derived from an EMBL/GenBank/DDBJ whole genome shotgun (WGS) entry which is preliminary data.</text>
</comment>
<evidence type="ECO:0000256" key="1">
    <source>
        <dbReference type="ARBA" id="ARBA00004418"/>
    </source>
</evidence>
<keyword evidence="8" id="KW-1185">Reference proteome</keyword>
<evidence type="ECO:0000313" key="8">
    <source>
        <dbReference type="Proteomes" id="UP001431784"/>
    </source>
</evidence>
<evidence type="ECO:0000256" key="3">
    <source>
        <dbReference type="ARBA" id="ARBA00022448"/>
    </source>
</evidence>
<sequence>MQTLTKRAIAGTLLSTTFLVTGLSSALIAQEATMVLPAREVGAPSYDPIRGTKLNVATTLIYDRMVLQDADQSYHGQLATAWETSEDGMTWTFTLRPDVTFHDGEPFNAETIAWWVPQFEGTENAFMTEAIESVEIVDDLTVRFIMKNPDPNLLSNMASSFMGVPSPKAYEELGDQYGVTGAIGTGPFILESYTVGQDTVLVRNEAYSAASALSVNQGPPHLARLTFREIGDDSTAFLEMRTGGVDMLLSVPADFRSMLDNESDVTMVTLPGRELFYMPINTTVAPFDDIRVREATALAVNQAEIVDNLYGGLGAAADTFLNDSLLESNVDDALRISYNPERAQALLDEAGWVVGTNGVRAKDGQALNVKLWTQNGTEFRRITEVIQAQLIAVGINADITVLDPSSINAEYRKGTEHQLAVRSYSWENADILDWFFSSDRIGYPNVSMWDDEPAEEMRILAMTGSRTWDERVANFTAYHEYVLTQFVFAPIYQPVQSFAYSSTTLSVPEQIRSTRVQSQTFLDIDVK</sequence>
<organism evidence="7 8">
    <name type="scientific">Roseinatronobacter alkalisoli</name>
    <dbReference type="NCBI Taxonomy" id="3028235"/>
    <lineage>
        <taxon>Bacteria</taxon>
        <taxon>Pseudomonadati</taxon>
        <taxon>Pseudomonadota</taxon>
        <taxon>Alphaproteobacteria</taxon>
        <taxon>Rhodobacterales</taxon>
        <taxon>Paracoccaceae</taxon>
        <taxon>Roseinatronobacter</taxon>
    </lineage>
</organism>
<dbReference type="InterPro" id="IPR000914">
    <property type="entry name" value="SBP_5_dom"/>
</dbReference>
<dbReference type="PANTHER" id="PTHR30290">
    <property type="entry name" value="PERIPLASMIC BINDING COMPONENT OF ABC TRANSPORTER"/>
    <property type="match status" value="1"/>
</dbReference>
<comment type="subcellular location">
    <subcellularLocation>
        <location evidence="1">Periplasm</location>
    </subcellularLocation>
</comment>
<dbReference type="Gene3D" id="3.40.190.10">
    <property type="entry name" value="Periplasmic binding protein-like II"/>
    <property type="match status" value="1"/>
</dbReference>
<dbReference type="PIRSF" id="PIRSF002741">
    <property type="entry name" value="MppA"/>
    <property type="match status" value="1"/>
</dbReference>
<keyword evidence="4 5" id="KW-0732">Signal</keyword>
<dbReference type="PANTHER" id="PTHR30290:SF10">
    <property type="entry name" value="PERIPLASMIC OLIGOPEPTIDE-BINDING PROTEIN-RELATED"/>
    <property type="match status" value="1"/>
</dbReference>
<name>A0ABT5TDP2_9RHOB</name>
<feature type="domain" description="Solute-binding protein family 5" evidence="6">
    <location>
        <begin position="74"/>
        <end position="430"/>
    </location>
</feature>
<gene>
    <name evidence="7" type="ORF">PUT78_19340</name>
</gene>
<reference evidence="7" key="1">
    <citation type="submission" date="2023-02" db="EMBL/GenBank/DDBJ databases">
        <title>Description of Roseinatronobacter alkalisoli sp. nov., an alkaliphilic bacerium isolated from soda soil.</title>
        <authorList>
            <person name="Wei W."/>
        </authorList>
    </citation>
    <scope>NUCLEOTIDE SEQUENCE</scope>
    <source>
        <strain evidence="7">HJB301</strain>
    </source>
</reference>
<evidence type="ECO:0000256" key="4">
    <source>
        <dbReference type="ARBA" id="ARBA00022729"/>
    </source>
</evidence>
<protein>
    <submittedName>
        <fullName evidence="7">ABC transporter substrate-binding protein</fullName>
    </submittedName>
</protein>
<accession>A0ABT5TDP2</accession>
<dbReference type="SUPFAM" id="SSF53850">
    <property type="entry name" value="Periplasmic binding protein-like II"/>
    <property type="match status" value="1"/>
</dbReference>